<dbReference type="InterPro" id="IPR013750">
    <property type="entry name" value="GHMP_kinase_C_dom"/>
</dbReference>
<protein>
    <recommendedName>
        <fullName evidence="2">phosphomevalonate kinase</fullName>
        <ecNumber evidence="2">2.7.4.2</ecNumber>
    </recommendedName>
</protein>
<dbReference type="InterPro" id="IPR014721">
    <property type="entry name" value="Ribsml_uS5_D2-typ_fold_subgr"/>
</dbReference>
<dbReference type="InterPro" id="IPR036554">
    <property type="entry name" value="GHMP_kinase_C_sf"/>
</dbReference>
<evidence type="ECO:0000256" key="1">
    <source>
        <dbReference type="ARBA" id="ARBA00005017"/>
    </source>
</evidence>
<evidence type="ECO:0000313" key="9">
    <source>
        <dbReference type="EMBL" id="WDF83485.1"/>
    </source>
</evidence>
<sequence>MITAKAPGKLYIAGEYAVVETGRPAIVVAMNQFVTVTVEATKKYGSINSRQYQENSIYWRREGADMVFDNRDNPFHYILSAINLVEKYALECGKQLKLYNLGVDSDLDSVDGKKYGLGSSAAVTVATVKALNEFYELGLSSAQLYKISAIAHLDVQGNGSLGDIAASVYGGWIAYRSFDKTWLASARREHSLGELLQMDWPQLNIELLKAPAELRLLVGWTGSPASTSRLVDKIALAKAQRRDDYKQFLEQSEAVIDKMIDGFRKQSLSIIQDGIQTNRRLLDQLADWSGVEIETKSLRRLREIAQEFGGVGKFSGAGGGDCGIVIINKDKAVDQLYDRWNAEDIEPLQLRVHEID</sequence>
<evidence type="ECO:0000256" key="3">
    <source>
        <dbReference type="ARBA" id="ARBA00022679"/>
    </source>
</evidence>
<dbReference type="InterPro" id="IPR006204">
    <property type="entry name" value="GHMP_kinase_N_dom"/>
</dbReference>
<dbReference type="PANTHER" id="PTHR31814:SF2">
    <property type="entry name" value="PHOSPHOMEVALONATE KINASE"/>
    <property type="match status" value="1"/>
</dbReference>
<dbReference type="GO" id="GO:0004631">
    <property type="term" value="F:phosphomevalonate kinase activity"/>
    <property type="evidence" value="ECO:0007669"/>
    <property type="project" value="UniProtKB-EC"/>
</dbReference>
<keyword evidence="4" id="KW-0547">Nucleotide-binding</keyword>
<accession>A0ABY7X006</accession>
<evidence type="ECO:0000256" key="4">
    <source>
        <dbReference type="ARBA" id="ARBA00022741"/>
    </source>
</evidence>
<evidence type="ECO:0000256" key="5">
    <source>
        <dbReference type="ARBA" id="ARBA00022777"/>
    </source>
</evidence>
<dbReference type="PANTHER" id="PTHR31814">
    <property type="match status" value="1"/>
</dbReference>
<comment type="pathway">
    <text evidence="1">Isoprenoid biosynthesis; isopentenyl diphosphate biosynthesis via mevalonate pathway; isopentenyl diphosphate from (R)-mevalonate: step 2/3.</text>
</comment>
<keyword evidence="3 9" id="KW-0808">Transferase</keyword>
<dbReference type="PRINTS" id="PR00959">
    <property type="entry name" value="MEVGALKINASE"/>
</dbReference>
<dbReference type="Gene3D" id="3.30.70.890">
    <property type="entry name" value="GHMP kinase, C-terminal domain"/>
    <property type="match status" value="1"/>
</dbReference>
<dbReference type="Gene3D" id="3.30.230.10">
    <property type="match status" value="1"/>
</dbReference>
<dbReference type="Proteomes" id="UP001220377">
    <property type="component" value="Chromosome"/>
</dbReference>
<evidence type="ECO:0000259" key="7">
    <source>
        <dbReference type="Pfam" id="PF00288"/>
    </source>
</evidence>
<evidence type="ECO:0000256" key="2">
    <source>
        <dbReference type="ARBA" id="ARBA00012958"/>
    </source>
</evidence>
<feature type="domain" description="GHMP kinase N-terminal" evidence="7">
    <location>
        <begin position="77"/>
        <end position="171"/>
    </location>
</feature>
<dbReference type="EMBL" id="CP117884">
    <property type="protein sequence ID" value="WDF83485.1"/>
    <property type="molecule type" value="Genomic_DNA"/>
</dbReference>
<evidence type="ECO:0000313" key="10">
    <source>
        <dbReference type="Proteomes" id="UP001220377"/>
    </source>
</evidence>
<dbReference type="InterPro" id="IPR020568">
    <property type="entry name" value="Ribosomal_Su5_D2-typ_SF"/>
</dbReference>
<gene>
    <name evidence="9" type="ORF">PQ472_04415</name>
</gene>
<dbReference type="NCBIfam" id="TIGR01220">
    <property type="entry name" value="Pmev_kin_Gr_pos"/>
    <property type="match status" value="1"/>
</dbReference>
<dbReference type="EC" id="2.7.4.2" evidence="2"/>
<proteinExistence type="predicted"/>
<dbReference type="Pfam" id="PF08544">
    <property type="entry name" value="GHMP_kinases_C"/>
    <property type="match status" value="1"/>
</dbReference>
<dbReference type="SUPFAM" id="SSF54211">
    <property type="entry name" value="Ribosomal protein S5 domain 2-like"/>
    <property type="match status" value="1"/>
</dbReference>
<evidence type="ECO:0000259" key="8">
    <source>
        <dbReference type="Pfam" id="PF08544"/>
    </source>
</evidence>
<dbReference type="InterPro" id="IPR005917">
    <property type="entry name" value="Pmev_kinase_bact"/>
</dbReference>
<keyword evidence="5 9" id="KW-0418">Kinase</keyword>
<feature type="domain" description="GHMP kinase C-terminal" evidence="8">
    <location>
        <begin position="259"/>
        <end position="342"/>
    </location>
</feature>
<dbReference type="InterPro" id="IPR035102">
    <property type="entry name" value="Phosphomevalonate_kinase"/>
</dbReference>
<reference evidence="9 10" key="1">
    <citation type="submission" date="2023-02" db="EMBL/GenBank/DDBJ databases">
        <title>Genome sequence of Lacticaseibacillus sp. KACC 23028.</title>
        <authorList>
            <person name="Kim S."/>
            <person name="Heo J."/>
            <person name="Kwon S.-W."/>
        </authorList>
    </citation>
    <scope>NUCLEOTIDE SEQUENCE [LARGE SCALE GENOMIC DNA]</scope>
    <source>
        <strain evidence="9 10">KACC 23028</strain>
    </source>
</reference>
<dbReference type="RefSeq" id="WP_274261674.1">
    <property type="nucleotide sequence ID" value="NZ_CP117884.1"/>
</dbReference>
<dbReference type="Pfam" id="PF00288">
    <property type="entry name" value="GHMP_kinases_N"/>
    <property type="match status" value="1"/>
</dbReference>
<evidence type="ECO:0000256" key="6">
    <source>
        <dbReference type="ARBA" id="ARBA00022840"/>
    </source>
</evidence>
<keyword evidence="6" id="KW-0067">ATP-binding</keyword>
<name>A0ABY7X006_9LACO</name>
<dbReference type="SUPFAM" id="SSF55060">
    <property type="entry name" value="GHMP Kinase, C-terminal domain"/>
    <property type="match status" value="1"/>
</dbReference>
<organism evidence="9 10">
    <name type="scientific">Lacticaseibacillus pabuli</name>
    <dbReference type="NCBI Taxonomy" id="3025672"/>
    <lineage>
        <taxon>Bacteria</taxon>
        <taxon>Bacillati</taxon>
        <taxon>Bacillota</taxon>
        <taxon>Bacilli</taxon>
        <taxon>Lactobacillales</taxon>
        <taxon>Lactobacillaceae</taxon>
        <taxon>Lacticaseibacillus</taxon>
    </lineage>
</organism>
<keyword evidence="10" id="KW-1185">Reference proteome</keyword>